<dbReference type="GO" id="GO:0046983">
    <property type="term" value="F:protein dimerization activity"/>
    <property type="evidence" value="ECO:0007669"/>
    <property type="project" value="InterPro"/>
</dbReference>
<dbReference type="Pfam" id="PF14863">
    <property type="entry name" value="Alkyl_sulf_dimr"/>
    <property type="match status" value="1"/>
</dbReference>
<dbReference type="InterPro" id="IPR052195">
    <property type="entry name" value="Bact_Alkyl/Aryl-Sulfatase"/>
</dbReference>
<dbReference type="InterPro" id="IPR029228">
    <property type="entry name" value="Alkyl_sulf_dimr"/>
</dbReference>
<dbReference type="InterPro" id="IPR038536">
    <property type="entry name" value="Alkyl/aryl-sulf_dimr_sf"/>
</dbReference>
<evidence type="ECO:0000259" key="1">
    <source>
        <dbReference type="Pfam" id="PF14863"/>
    </source>
</evidence>
<feature type="domain" description="Alkyl sulfatase dimerisation" evidence="1">
    <location>
        <begin position="3"/>
        <end position="61"/>
    </location>
</feature>
<dbReference type="OrthoDB" id="7253658at2"/>
<dbReference type="AlphaFoldDB" id="A0A1G7BUI5"/>
<dbReference type="RefSeq" id="WP_089955724.1">
    <property type="nucleotide sequence ID" value="NZ_FNAV01000002.1"/>
</dbReference>
<dbReference type="Proteomes" id="UP000198994">
    <property type="component" value="Unassembled WGS sequence"/>
</dbReference>
<name>A0A1G7BUI5_9RHOB</name>
<reference evidence="3" key="1">
    <citation type="submission" date="2016-10" db="EMBL/GenBank/DDBJ databases">
        <authorList>
            <person name="Varghese N."/>
            <person name="Submissions S."/>
        </authorList>
    </citation>
    <scope>NUCLEOTIDE SEQUENCE [LARGE SCALE GENOMIC DNA]</scope>
    <source>
        <strain evidence="3">DSM 10146</strain>
    </source>
</reference>
<dbReference type="Gene3D" id="1.25.40.880">
    <property type="entry name" value="Alkyl sulfatase, dimerisation domain"/>
    <property type="match status" value="1"/>
</dbReference>
<dbReference type="PANTHER" id="PTHR43223:SF2">
    <property type="entry name" value="METALLO-BETA-LACTAMASE DOMAIN-CONTAINING PROTEIN"/>
    <property type="match status" value="1"/>
</dbReference>
<dbReference type="EMBL" id="FNAV01000002">
    <property type="protein sequence ID" value="SDE30667.1"/>
    <property type="molecule type" value="Genomic_DNA"/>
</dbReference>
<evidence type="ECO:0000313" key="3">
    <source>
        <dbReference type="Proteomes" id="UP000198994"/>
    </source>
</evidence>
<accession>A0A1G7BUI5</accession>
<dbReference type="PANTHER" id="PTHR43223">
    <property type="entry name" value="ALKYL/ARYL-SULFATASE"/>
    <property type="match status" value="1"/>
</dbReference>
<dbReference type="InterPro" id="IPR036866">
    <property type="entry name" value="RibonucZ/Hydroxyglut_hydro"/>
</dbReference>
<protein>
    <submittedName>
        <fullName evidence="2">Alkyl sulfatase dimerisation</fullName>
    </submittedName>
</protein>
<organism evidence="2 3">
    <name type="scientific">Salipiger thiooxidans</name>
    <dbReference type="NCBI Taxonomy" id="282683"/>
    <lineage>
        <taxon>Bacteria</taxon>
        <taxon>Pseudomonadati</taxon>
        <taxon>Pseudomonadota</taxon>
        <taxon>Alphaproteobacteria</taxon>
        <taxon>Rhodobacterales</taxon>
        <taxon>Roseobacteraceae</taxon>
        <taxon>Salipiger</taxon>
    </lineage>
</organism>
<gene>
    <name evidence="2" type="ORF">SAMN04488105_102392</name>
</gene>
<keyword evidence="3" id="KW-1185">Reference proteome</keyword>
<proteinExistence type="predicted"/>
<dbReference type="SUPFAM" id="SSF56281">
    <property type="entry name" value="Metallo-hydrolase/oxidoreductase"/>
    <property type="match status" value="1"/>
</dbReference>
<dbReference type="STRING" id="282683.SAMN04488105_102392"/>
<sequence length="92" mass="9931">MNNAGGYRWVATALKHMAFAEPDNAEAKNLLADALTQMGHQTKIGPWRNFQLSGAKELRDGVVEAAPPLQPPRPTSCATCRWGPASIISRCA</sequence>
<evidence type="ECO:0000313" key="2">
    <source>
        <dbReference type="EMBL" id="SDE30667.1"/>
    </source>
</evidence>